<dbReference type="Pfam" id="PF13561">
    <property type="entry name" value="adh_short_C2"/>
    <property type="match status" value="1"/>
</dbReference>
<dbReference type="PANTHER" id="PTHR24321:SF8">
    <property type="entry name" value="ESTRADIOL 17-BETA-DEHYDROGENASE 8-RELATED"/>
    <property type="match status" value="1"/>
</dbReference>
<evidence type="ECO:0000256" key="1">
    <source>
        <dbReference type="ARBA" id="ARBA00006484"/>
    </source>
</evidence>
<keyword evidence="4" id="KW-1185">Reference proteome</keyword>
<dbReference type="CDD" id="cd05233">
    <property type="entry name" value="SDR_c"/>
    <property type="match status" value="1"/>
</dbReference>
<dbReference type="FunFam" id="3.40.50.720:FF:000084">
    <property type="entry name" value="Short-chain dehydrogenase reductase"/>
    <property type="match status" value="1"/>
</dbReference>
<dbReference type="AlphaFoldDB" id="A0A7Z0WJU2"/>
<dbReference type="PROSITE" id="PS00061">
    <property type="entry name" value="ADH_SHORT"/>
    <property type="match status" value="1"/>
</dbReference>
<dbReference type="PRINTS" id="PR00080">
    <property type="entry name" value="SDRFAMILY"/>
</dbReference>
<comment type="similarity">
    <text evidence="1">Belongs to the short-chain dehydrogenases/reductases (SDR) family.</text>
</comment>
<dbReference type="InterPro" id="IPR020904">
    <property type="entry name" value="Sc_DH/Rdtase_CS"/>
</dbReference>
<protein>
    <submittedName>
        <fullName evidence="3">SDR family oxidoreductase</fullName>
    </submittedName>
</protein>
<organism evidence="3 4">
    <name type="scientific">Actinophytocola xinjiangensis</name>
    <dbReference type="NCBI Taxonomy" id="485602"/>
    <lineage>
        <taxon>Bacteria</taxon>
        <taxon>Bacillati</taxon>
        <taxon>Actinomycetota</taxon>
        <taxon>Actinomycetes</taxon>
        <taxon>Pseudonocardiales</taxon>
        <taxon>Pseudonocardiaceae</taxon>
    </lineage>
</organism>
<keyword evidence="2" id="KW-0560">Oxidoreductase</keyword>
<sequence>MTGRGVLVVGASSDIGRAIGRWFTDRGDRVFGVSLEAGTDPGYVRMVAGDCADPAVAAATVRAAAAELGGLEVVVCAAAIMPVASARRTTDEQWRAALGATLDGAFYVCRAALGVLGRGGAIVSVSSVNASLAAPGLPAYAAAKAGLEGLTRQLALEYGPAGIRVNAVAPGMIGNPDLPAVAEGYPLRRTGTPRDVAEAVGFLASPQAGFVTGAVVPVDGGLSISSPAAWLRPDLRRRWLDDAGDQRE</sequence>
<dbReference type="InterPro" id="IPR036291">
    <property type="entry name" value="NAD(P)-bd_dom_sf"/>
</dbReference>
<name>A0A7Z0WJU2_9PSEU</name>
<reference evidence="3 4" key="1">
    <citation type="submission" date="2016-12" db="EMBL/GenBank/DDBJ databases">
        <title>The draft genome sequence of Actinophytocola xinjiangensis.</title>
        <authorList>
            <person name="Wang W."/>
            <person name="Yuan L."/>
        </authorList>
    </citation>
    <scope>NUCLEOTIDE SEQUENCE [LARGE SCALE GENOMIC DNA]</scope>
    <source>
        <strain evidence="3 4">CGMCC 4.4663</strain>
    </source>
</reference>
<dbReference type="EMBL" id="MSIF01000019">
    <property type="protein sequence ID" value="OLF06799.1"/>
    <property type="molecule type" value="Genomic_DNA"/>
</dbReference>
<dbReference type="PRINTS" id="PR00081">
    <property type="entry name" value="GDHRDH"/>
</dbReference>
<dbReference type="OrthoDB" id="3542748at2"/>
<gene>
    <name evidence="3" type="ORF">BLA60_30070</name>
</gene>
<proteinExistence type="inferred from homology"/>
<dbReference type="SUPFAM" id="SSF51735">
    <property type="entry name" value="NAD(P)-binding Rossmann-fold domains"/>
    <property type="match status" value="1"/>
</dbReference>
<comment type="caution">
    <text evidence="3">The sequence shown here is derived from an EMBL/GenBank/DDBJ whole genome shotgun (WGS) entry which is preliminary data.</text>
</comment>
<accession>A0A7Z0WJU2</accession>
<evidence type="ECO:0000313" key="4">
    <source>
        <dbReference type="Proteomes" id="UP000185696"/>
    </source>
</evidence>
<dbReference type="PANTHER" id="PTHR24321">
    <property type="entry name" value="DEHYDROGENASES, SHORT CHAIN"/>
    <property type="match status" value="1"/>
</dbReference>
<evidence type="ECO:0000256" key="2">
    <source>
        <dbReference type="ARBA" id="ARBA00023002"/>
    </source>
</evidence>
<dbReference type="Gene3D" id="3.40.50.720">
    <property type="entry name" value="NAD(P)-binding Rossmann-like Domain"/>
    <property type="match status" value="1"/>
</dbReference>
<dbReference type="InterPro" id="IPR002347">
    <property type="entry name" value="SDR_fam"/>
</dbReference>
<evidence type="ECO:0000313" key="3">
    <source>
        <dbReference type="EMBL" id="OLF06799.1"/>
    </source>
</evidence>
<dbReference type="RefSeq" id="WP_075136400.1">
    <property type="nucleotide sequence ID" value="NZ_MSIF01000019.1"/>
</dbReference>
<dbReference type="GO" id="GO:0016491">
    <property type="term" value="F:oxidoreductase activity"/>
    <property type="evidence" value="ECO:0007669"/>
    <property type="project" value="UniProtKB-KW"/>
</dbReference>
<dbReference type="Proteomes" id="UP000185696">
    <property type="component" value="Unassembled WGS sequence"/>
</dbReference>